<sequence>MNQFNDILSLGYWWLSLLGGLHCLGLGFYIRYIYHGQNGTHKILASIFCLMALSFFTGLITKDNSPAPILFVIILIIPFYFILTPLLYLYCHRSLNDINQPIGFSAHFYPAALLALSLFSSMIYNMFKQGDWTNIASLVNVNAEQLNLLGATLPILLFIQTALYFYFILTMLFQYRHRKTRAIEDSLKDIKFRWLLVLTLSLMSNWIIRVTLVISPFYFGEPIIDYKHIVTRLVLLFTVYILALYGLKQITYAAFLRGRLARSQQTSPTTSSQQLLNQEERAYLQQLLKDKER</sequence>
<gene>
    <name evidence="2" type="ORF">RGE70_17480</name>
</gene>
<evidence type="ECO:0000313" key="3">
    <source>
        <dbReference type="Proteomes" id="UP001529491"/>
    </source>
</evidence>
<organism evidence="2 3">
    <name type="scientific">Shewanella youngdeokensis</name>
    <dbReference type="NCBI Taxonomy" id="2999068"/>
    <lineage>
        <taxon>Bacteria</taxon>
        <taxon>Pseudomonadati</taxon>
        <taxon>Pseudomonadota</taxon>
        <taxon>Gammaproteobacteria</taxon>
        <taxon>Alteromonadales</taxon>
        <taxon>Shewanellaceae</taxon>
        <taxon>Shewanella</taxon>
    </lineage>
</organism>
<feature type="transmembrane region" description="Helical" evidence="1">
    <location>
        <begin position="147"/>
        <end position="173"/>
    </location>
</feature>
<keyword evidence="1" id="KW-1133">Transmembrane helix</keyword>
<protein>
    <submittedName>
        <fullName evidence="2">Uncharacterized protein</fullName>
    </submittedName>
</protein>
<name>A0ABZ0JZ99_9GAMM</name>
<dbReference type="EMBL" id="CP136522">
    <property type="protein sequence ID" value="WOT05064.1"/>
    <property type="molecule type" value="Genomic_DNA"/>
</dbReference>
<feature type="transmembrane region" description="Helical" evidence="1">
    <location>
        <begin position="12"/>
        <end position="31"/>
    </location>
</feature>
<feature type="transmembrane region" description="Helical" evidence="1">
    <location>
        <begin position="102"/>
        <end position="127"/>
    </location>
</feature>
<accession>A0ABZ0JZ99</accession>
<keyword evidence="3" id="KW-1185">Reference proteome</keyword>
<reference evidence="2 3" key="1">
    <citation type="submission" date="2023-10" db="EMBL/GenBank/DDBJ databases">
        <title>Complete genome sequence of Shewanella sp. DAU334.</title>
        <authorList>
            <person name="Lee Y.-S."/>
            <person name="Jeong H.-R."/>
            <person name="Hwang E.-J."/>
            <person name="Choi Y.-L."/>
            <person name="Kim G.-D."/>
        </authorList>
    </citation>
    <scope>NUCLEOTIDE SEQUENCE [LARGE SCALE GENOMIC DNA]</scope>
    <source>
        <strain evidence="2 3">DAU334</strain>
    </source>
</reference>
<proteinExistence type="predicted"/>
<evidence type="ECO:0000256" key="1">
    <source>
        <dbReference type="SAM" id="Phobius"/>
    </source>
</evidence>
<dbReference type="RefSeq" id="WP_310472701.1">
    <property type="nucleotide sequence ID" value="NZ_CP136522.1"/>
</dbReference>
<evidence type="ECO:0000313" key="2">
    <source>
        <dbReference type="EMBL" id="WOT05064.1"/>
    </source>
</evidence>
<feature type="transmembrane region" description="Helical" evidence="1">
    <location>
        <begin position="67"/>
        <end position="90"/>
    </location>
</feature>
<keyword evidence="1" id="KW-0812">Transmembrane</keyword>
<feature type="transmembrane region" description="Helical" evidence="1">
    <location>
        <begin position="229"/>
        <end position="247"/>
    </location>
</feature>
<keyword evidence="1" id="KW-0472">Membrane</keyword>
<feature type="transmembrane region" description="Helical" evidence="1">
    <location>
        <begin position="194"/>
        <end position="217"/>
    </location>
</feature>
<dbReference type="Proteomes" id="UP001529491">
    <property type="component" value="Chromosome"/>
</dbReference>
<feature type="transmembrane region" description="Helical" evidence="1">
    <location>
        <begin position="43"/>
        <end position="61"/>
    </location>
</feature>